<feature type="binding site" evidence="6">
    <location>
        <position position="501"/>
    </location>
    <ligand>
        <name>S-adenosyl-L-methionine</name>
        <dbReference type="ChEBI" id="CHEBI:59789"/>
    </ligand>
</feature>
<comment type="similarity">
    <text evidence="6">Belongs to the class I-like SAM-binding methyltransferase superfamily. RNA M5U methyltransferase family.</text>
</comment>
<evidence type="ECO:0000256" key="6">
    <source>
        <dbReference type="PROSITE-ProRule" id="PRU01024"/>
    </source>
</evidence>
<keyword evidence="2 6" id="KW-0808">Transferase</keyword>
<feature type="region of interest" description="Disordered" evidence="7">
    <location>
        <begin position="78"/>
        <end position="121"/>
    </location>
</feature>
<name>A0A154PT41_DUFNO</name>
<feature type="compositionally biased region" description="Basic and acidic residues" evidence="7">
    <location>
        <begin position="1313"/>
        <end position="1331"/>
    </location>
</feature>
<feature type="compositionally biased region" description="Low complexity" evidence="7">
    <location>
        <begin position="1147"/>
        <end position="1163"/>
    </location>
</feature>
<dbReference type="GO" id="GO:0030697">
    <property type="term" value="F:tRNA (uracil(54)-C5)-methyltransferase activity, S-adenosyl methionine-dependent"/>
    <property type="evidence" value="ECO:0007669"/>
    <property type="project" value="UniProtKB-EC"/>
</dbReference>
<feature type="compositionally biased region" description="Low complexity" evidence="7">
    <location>
        <begin position="1054"/>
        <end position="1063"/>
    </location>
</feature>
<feature type="region of interest" description="Disordered" evidence="7">
    <location>
        <begin position="969"/>
        <end position="1169"/>
    </location>
</feature>
<feature type="compositionally biased region" description="Basic and acidic residues" evidence="7">
    <location>
        <begin position="92"/>
        <end position="109"/>
    </location>
</feature>
<evidence type="ECO:0000256" key="5">
    <source>
        <dbReference type="ARBA" id="ARBA00047278"/>
    </source>
</evidence>
<feature type="compositionally biased region" description="Pro residues" evidence="7">
    <location>
        <begin position="1043"/>
        <end position="1053"/>
    </location>
</feature>
<keyword evidence="3 6" id="KW-0949">S-adenosyl-L-methionine</keyword>
<comment type="caution">
    <text evidence="6">Lacks conserved residue(s) required for the propagation of feature annotation.</text>
</comment>
<dbReference type="InterPro" id="IPR029063">
    <property type="entry name" value="SAM-dependent_MTases_sf"/>
</dbReference>
<dbReference type="EMBL" id="KQ435169">
    <property type="protein sequence ID" value="KZC14937.1"/>
    <property type="molecule type" value="Genomic_DNA"/>
</dbReference>
<feature type="region of interest" description="Disordered" evidence="7">
    <location>
        <begin position="1"/>
        <end position="48"/>
    </location>
</feature>
<dbReference type="InterPro" id="IPR010280">
    <property type="entry name" value="U5_MeTrfase_fam"/>
</dbReference>
<evidence type="ECO:0000256" key="4">
    <source>
        <dbReference type="ARBA" id="ARBA00033763"/>
    </source>
</evidence>
<comment type="catalytic activity">
    <reaction evidence="5">
        <text>uridine(54) in tRNA + S-adenosyl-L-methionine = 5-methyluridine(54) in tRNA + S-adenosyl-L-homocysteine + H(+)</text>
        <dbReference type="Rhea" id="RHEA:42712"/>
        <dbReference type="Rhea" id="RHEA-COMP:10167"/>
        <dbReference type="Rhea" id="RHEA-COMP:10193"/>
        <dbReference type="ChEBI" id="CHEBI:15378"/>
        <dbReference type="ChEBI" id="CHEBI:57856"/>
        <dbReference type="ChEBI" id="CHEBI:59789"/>
        <dbReference type="ChEBI" id="CHEBI:65315"/>
        <dbReference type="ChEBI" id="CHEBI:74447"/>
        <dbReference type="EC" id="2.1.1.35"/>
    </reaction>
    <physiologicalReaction direction="left-to-right" evidence="5">
        <dbReference type="Rhea" id="RHEA:42713"/>
    </physiologicalReaction>
</comment>
<dbReference type="Proteomes" id="UP000076502">
    <property type="component" value="Unassembled WGS sequence"/>
</dbReference>
<dbReference type="OrthoDB" id="10250660at2759"/>
<evidence type="ECO:0000256" key="1">
    <source>
        <dbReference type="ARBA" id="ARBA00022603"/>
    </source>
</evidence>
<keyword evidence="9" id="KW-1185">Reference proteome</keyword>
<feature type="binding site" evidence="6">
    <location>
        <position position="549"/>
    </location>
    <ligand>
        <name>S-adenosyl-L-methionine</name>
        <dbReference type="ChEBI" id="CHEBI:59789"/>
    </ligand>
</feature>
<evidence type="ECO:0000313" key="8">
    <source>
        <dbReference type="EMBL" id="KZC14937.1"/>
    </source>
</evidence>
<keyword evidence="1 6" id="KW-0489">Methyltransferase</keyword>
<dbReference type="GO" id="GO:0032259">
    <property type="term" value="P:methylation"/>
    <property type="evidence" value="ECO:0007669"/>
    <property type="project" value="UniProtKB-KW"/>
</dbReference>
<reference evidence="8 9" key="1">
    <citation type="submission" date="2015-07" db="EMBL/GenBank/DDBJ databases">
        <title>The genome of Dufourea novaeangliae.</title>
        <authorList>
            <person name="Pan H."/>
            <person name="Kapheim K."/>
        </authorList>
    </citation>
    <scope>NUCLEOTIDE SEQUENCE [LARGE SCALE GENOMIC DNA]</scope>
    <source>
        <strain evidence="8">0120121106</strain>
        <tissue evidence="8">Whole body</tissue>
    </source>
</reference>
<dbReference type="PANTHER" id="PTHR45904">
    <property type="entry name" value="TRNA (URACIL-5-)-METHYLTRANSFERASE"/>
    <property type="match status" value="1"/>
</dbReference>
<feature type="region of interest" description="Disordered" evidence="7">
    <location>
        <begin position="1310"/>
        <end position="1334"/>
    </location>
</feature>
<evidence type="ECO:0000256" key="7">
    <source>
        <dbReference type="SAM" id="MobiDB-lite"/>
    </source>
</evidence>
<organism evidence="8 9">
    <name type="scientific">Dufourea novaeangliae</name>
    <name type="common">Sweat bee</name>
    <dbReference type="NCBI Taxonomy" id="178035"/>
    <lineage>
        <taxon>Eukaryota</taxon>
        <taxon>Metazoa</taxon>
        <taxon>Ecdysozoa</taxon>
        <taxon>Arthropoda</taxon>
        <taxon>Hexapoda</taxon>
        <taxon>Insecta</taxon>
        <taxon>Pterygota</taxon>
        <taxon>Neoptera</taxon>
        <taxon>Endopterygota</taxon>
        <taxon>Hymenoptera</taxon>
        <taxon>Apocrita</taxon>
        <taxon>Aculeata</taxon>
        <taxon>Apoidea</taxon>
        <taxon>Anthophila</taxon>
        <taxon>Halictidae</taxon>
        <taxon>Rophitinae</taxon>
        <taxon>Dufourea</taxon>
    </lineage>
</organism>
<protein>
    <recommendedName>
        <fullName evidence="4">tRNA (uracil(54)-C(5))-methyltransferase</fullName>
        <ecNumber evidence="4">2.1.1.35</ecNumber>
    </recommendedName>
</protein>
<dbReference type="GO" id="GO:0006396">
    <property type="term" value="P:RNA processing"/>
    <property type="evidence" value="ECO:0007669"/>
    <property type="project" value="InterPro"/>
</dbReference>
<dbReference type="SUPFAM" id="SSF53335">
    <property type="entry name" value="S-adenosyl-L-methionine-dependent methyltransferases"/>
    <property type="match status" value="1"/>
</dbReference>
<feature type="compositionally biased region" description="Polar residues" evidence="7">
    <location>
        <begin position="111"/>
        <end position="121"/>
    </location>
</feature>
<dbReference type="CDD" id="cd02440">
    <property type="entry name" value="AdoMet_MTases"/>
    <property type="match status" value="1"/>
</dbReference>
<sequence>LKEDENISPVDLTDMSPDNLNINNNDQSNMLTEDSSCLQQPNSGSTDCTNDLDQLNEKKDATDEDVLHNLDKIEHAILDSSDIETKQNTQSQEKDTSPNSEDDKSKETYEIDNNSNIDQNTSCKDNVHINENSNEILKTVKAEVNDWYEKKLAEKEAIILERLSKMARVLGISYPCYEKWLEWEEKVNGTPLCKLKPARHCCLKKPYTNRWKFICSKKKVQEAAEKINDADTSHITNTGAVWKLEPSGAWGVNINNENELPPFVLHSVKKEEINCSRNYRRAVEVGPVLRYPVLDVARDKFEEFLDYVDVKLVRFPVPLSLKIKWGVLDDLSLLESDNDMIRWPLLGGVKKETNNECKQDWLWLVVRCNSMDELMLFATGKNITRATMDCLKQVYESGPGKDCNVKSLYCKSTNKCDDTTVTDTTFLVGSEALDEIVGGIKVQLAPKTNFWSNTAGAENVANTVMNLLALGPHTTVLEIGCGIGLIGLMMASRCQQVIGVDLPSEVEEAEMTCELNNIKNASFIMGSPTEVVKKIIPAVRKRRTCAILNANTNIGRAIEIMTCLRKIPSLKRIVMITTLTKQSVRAILELARPVKGNGHGSPFVPILACVVDTLPIGPHFEAVILLKRRMMYKLNPIWFKKNLEENAKTLEAKKIKEKTNEQSTNEATKKISPKEIELRTKKDLNKPSTKYPMKKSKVPVKKPIHVRNIENTTVKNKFKVKRSHSPDRGEATPKKLIKRFGKFSAKPWQTDLPTKKKREWNTESSQMRLNPLYEKKLRDHKEQADLRERLSNNRLDTDIAQTVKEHQALLEIAKEKLSGPAPTVDVNTAKQLQNMLNMVLEQTNKLQSQLPRSVWDRIAPLENTSGQKEDKPEDPLLEGRYVQEMGTQDILITTKNQFSDNEVSKTKPFYKKYQNIPPLEPNTIMPVGPSNEYRISNPFRTSPERYETNIRQQQIQENSWNRDKQFERNRWNEIGNMRKPNSPVRRQMSPMKHRLTSPNRFSPKRPLLSPPRRPCSPPRRHFSPIRRPSSPLYRQRSPLRRPVSPPLRRPVSPPRRLSPQRRPLSPKRMSSPRRLEVIINRPMSPLRRQMSPLRRQMSPLKADTSPSRRQVLLPRRQNIPQEKQQIPPMRRADSPHRFPFGRPASPPRRQQSPQRRQMSPQQRFADDWDIPSRGAIEQSTWIRPTEKLQFQNIWQSFKPSTSTNSWDQNSSNDIRRKNFNLEKWDAKDSTHDDTWNTGGNTWNSKQICSKPMVKESWSLNSDNRWSNMSNLPGTSNDNWNIRGKESFNVRKDSWLDNKKQGRWEAYNVKSSWKHSDKEELNDLPEDARDPWGDDGNNLGLKEGWLKFENTSASSTWVRESEQQGDTWLKSKDNWHNKGLSLGTKPQWQNNGNQNVGESRWVSQNDNNKKNPPNTWQSGKNIGSWQTPATNFQSQRSFSTTQFKSFH</sequence>
<dbReference type="GO" id="GO:0003723">
    <property type="term" value="F:RNA binding"/>
    <property type="evidence" value="ECO:0007669"/>
    <property type="project" value="TreeGrafter"/>
</dbReference>
<feature type="region of interest" description="Disordered" evidence="7">
    <location>
        <begin position="1359"/>
        <end position="1446"/>
    </location>
</feature>
<evidence type="ECO:0000313" key="9">
    <source>
        <dbReference type="Proteomes" id="UP000076502"/>
    </source>
</evidence>
<feature type="compositionally biased region" description="Low complexity" evidence="7">
    <location>
        <begin position="19"/>
        <end position="29"/>
    </location>
</feature>
<feature type="compositionally biased region" description="Pro residues" evidence="7">
    <location>
        <begin position="1008"/>
        <end position="1017"/>
    </location>
</feature>
<accession>A0A154PT41</accession>
<proteinExistence type="inferred from homology"/>
<dbReference type="STRING" id="178035.A0A154PT41"/>
<gene>
    <name evidence="8" type="ORF">WN55_07526</name>
</gene>
<dbReference type="EC" id="2.1.1.35" evidence="4"/>
<feature type="compositionally biased region" description="Polar residues" evidence="7">
    <location>
        <begin position="1383"/>
        <end position="1446"/>
    </location>
</feature>
<dbReference type="PANTHER" id="PTHR45904:SF2">
    <property type="entry name" value="TRNA (URACIL-5-)-METHYLTRANSFERASE HOMOLOG A"/>
    <property type="match status" value="1"/>
</dbReference>
<feature type="non-terminal residue" evidence="8">
    <location>
        <position position="1"/>
    </location>
</feature>
<feature type="compositionally biased region" description="Polar residues" evidence="7">
    <location>
        <begin position="30"/>
        <end position="48"/>
    </location>
</feature>
<dbReference type="InterPro" id="IPR045850">
    <property type="entry name" value="TRM2_met"/>
</dbReference>
<evidence type="ECO:0000256" key="3">
    <source>
        <dbReference type="ARBA" id="ARBA00022691"/>
    </source>
</evidence>
<dbReference type="PROSITE" id="PS51687">
    <property type="entry name" value="SAM_MT_RNA_M5U"/>
    <property type="match status" value="1"/>
</dbReference>
<dbReference type="Gene3D" id="3.40.50.150">
    <property type="entry name" value="Vaccinia Virus protein VP39"/>
    <property type="match status" value="1"/>
</dbReference>
<evidence type="ECO:0000256" key="2">
    <source>
        <dbReference type="ARBA" id="ARBA00022679"/>
    </source>
</evidence>